<gene>
    <name evidence="5" type="ORF">GCM10025780_26890</name>
</gene>
<dbReference type="InterPro" id="IPR036271">
    <property type="entry name" value="Tet_transcr_reg_TetR-rel_C_sf"/>
</dbReference>
<sequence length="199" mass="22231">METPAVDAPRALGLDVRGRIEIVEGAIRTFASRGYRATTREDIALELGITVDEILSQFPSWPGLLLAVIDRWNNHRLLAVQRAVGDRGTLEFMRELIEHNVREPGLMRLLVGVSSEAADPTHPAAPYFRERYQLFHELIEAGIQNDVDRGLAPTGLVPSIMADQLIALYEGLQLQAMLRPEMDLAASFNRAVKYLTQGW</sequence>
<proteinExistence type="predicted"/>
<evidence type="ECO:0000256" key="2">
    <source>
        <dbReference type="ARBA" id="ARBA00023125"/>
    </source>
</evidence>
<comment type="caution">
    <text evidence="5">The sequence shown here is derived from an EMBL/GenBank/DDBJ whole genome shotgun (WGS) entry which is preliminary data.</text>
</comment>
<accession>A0ABP8W5X7</accession>
<name>A0ABP8W5X7_9MICO</name>
<dbReference type="EMBL" id="BAABLM010000005">
    <property type="protein sequence ID" value="GAA4680291.1"/>
    <property type="molecule type" value="Genomic_DNA"/>
</dbReference>
<evidence type="ECO:0000256" key="1">
    <source>
        <dbReference type="ARBA" id="ARBA00023015"/>
    </source>
</evidence>
<evidence type="ECO:0000313" key="5">
    <source>
        <dbReference type="EMBL" id="GAA4680291.1"/>
    </source>
</evidence>
<organism evidence="5 6">
    <name type="scientific">Frondihabitans cladoniiphilus</name>
    <dbReference type="NCBI Taxonomy" id="715785"/>
    <lineage>
        <taxon>Bacteria</taxon>
        <taxon>Bacillati</taxon>
        <taxon>Actinomycetota</taxon>
        <taxon>Actinomycetes</taxon>
        <taxon>Micrococcales</taxon>
        <taxon>Microbacteriaceae</taxon>
        <taxon>Frondihabitans</taxon>
    </lineage>
</organism>
<evidence type="ECO:0000259" key="4">
    <source>
        <dbReference type="Pfam" id="PF00440"/>
    </source>
</evidence>
<evidence type="ECO:0000313" key="6">
    <source>
        <dbReference type="Proteomes" id="UP001501295"/>
    </source>
</evidence>
<dbReference type="Gene3D" id="1.10.357.10">
    <property type="entry name" value="Tetracycline Repressor, domain 2"/>
    <property type="match status" value="1"/>
</dbReference>
<dbReference type="PANTHER" id="PTHR30055">
    <property type="entry name" value="HTH-TYPE TRANSCRIPTIONAL REGULATOR RUTR"/>
    <property type="match status" value="1"/>
</dbReference>
<dbReference type="SUPFAM" id="SSF46689">
    <property type="entry name" value="Homeodomain-like"/>
    <property type="match status" value="1"/>
</dbReference>
<keyword evidence="3" id="KW-0804">Transcription</keyword>
<dbReference type="SUPFAM" id="SSF48498">
    <property type="entry name" value="Tetracyclin repressor-like, C-terminal domain"/>
    <property type="match status" value="1"/>
</dbReference>
<dbReference type="InterPro" id="IPR009057">
    <property type="entry name" value="Homeodomain-like_sf"/>
</dbReference>
<reference evidence="6" key="1">
    <citation type="journal article" date="2019" name="Int. J. Syst. Evol. Microbiol.">
        <title>The Global Catalogue of Microorganisms (GCM) 10K type strain sequencing project: providing services to taxonomists for standard genome sequencing and annotation.</title>
        <authorList>
            <consortium name="The Broad Institute Genomics Platform"/>
            <consortium name="The Broad Institute Genome Sequencing Center for Infectious Disease"/>
            <person name="Wu L."/>
            <person name="Ma J."/>
        </authorList>
    </citation>
    <scope>NUCLEOTIDE SEQUENCE [LARGE SCALE GENOMIC DNA]</scope>
    <source>
        <strain evidence="6">JCM 18956</strain>
    </source>
</reference>
<protein>
    <recommendedName>
        <fullName evidence="4">HTH tetR-type domain-containing protein</fullName>
    </recommendedName>
</protein>
<dbReference type="PANTHER" id="PTHR30055:SF234">
    <property type="entry name" value="HTH-TYPE TRANSCRIPTIONAL REGULATOR BETI"/>
    <property type="match status" value="1"/>
</dbReference>
<feature type="domain" description="HTH tetR-type" evidence="4">
    <location>
        <begin position="22"/>
        <end position="68"/>
    </location>
</feature>
<dbReference type="Pfam" id="PF00440">
    <property type="entry name" value="TetR_N"/>
    <property type="match status" value="1"/>
</dbReference>
<keyword evidence="6" id="KW-1185">Reference proteome</keyword>
<dbReference type="RefSeq" id="WP_345376415.1">
    <property type="nucleotide sequence ID" value="NZ_BAABLM010000005.1"/>
</dbReference>
<keyword evidence="1" id="KW-0805">Transcription regulation</keyword>
<dbReference type="InterPro" id="IPR001647">
    <property type="entry name" value="HTH_TetR"/>
</dbReference>
<evidence type="ECO:0000256" key="3">
    <source>
        <dbReference type="ARBA" id="ARBA00023163"/>
    </source>
</evidence>
<keyword evidence="2" id="KW-0238">DNA-binding</keyword>
<dbReference type="Proteomes" id="UP001501295">
    <property type="component" value="Unassembled WGS sequence"/>
</dbReference>
<dbReference type="InterPro" id="IPR050109">
    <property type="entry name" value="HTH-type_TetR-like_transc_reg"/>
</dbReference>